<dbReference type="Pfam" id="PF25358">
    <property type="entry name" value="PH_fung_RdRP"/>
    <property type="match status" value="1"/>
</dbReference>
<keyword evidence="1" id="KW-0548">Nucleotidyltransferase</keyword>
<keyword evidence="1" id="KW-0694">RNA-binding</keyword>
<comment type="caution">
    <text evidence="5">The sequence shown here is derived from an EMBL/GenBank/DDBJ whole genome shotgun (WGS) entry which is preliminary data.</text>
</comment>
<comment type="similarity">
    <text evidence="1">Belongs to the RdRP family.</text>
</comment>
<dbReference type="EMBL" id="MU853706">
    <property type="protein sequence ID" value="KAK4139079.1"/>
    <property type="molecule type" value="Genomic_DNA"/>
</dbReference>
<dbReference type="GeneID" id="87821756"/>
<feature type="domain" description="RdRP-like PH" evidence="4">
    <location>
        <begin position="150"/>
        <end position="271"/>
    </location>
</feature>
<feature type="region of interest" description="Disordered" evidence="2">
    <location>
        <begin position="71"/>
        <end position="93"/>
    </location>
</feature>
<organism evidence="5 6">
    <name type="scientific">Dichotomopilus funicola</name>
    <dbReference type="NCBI Taxonomy" id="1934379"/>
    <lineage>
        <taxon>Eukaryota</taxon>
        <taxon>Fungi</taxon>
        <taxon>Dikarya</taxon>
        <taxon>Ascomycota</taxon>
        <taxon>Pezizomycotina</taxon>
        <taxon>Sordariomycetes</taxon>
        <taxon>Sordariomycetidae</taxon>
        <taxon>Sordariales</taxon>
        <taxon>Chaetomiaceae</taxon>
        <taxon>Dichotomopilus</taxon>
    </lineage>
</organism>
<dbReference type="InterPro" id="IPR007855">
    <property type="entry name" value="RDRP"/>
</dbReference>
<reference evidence="5" key="1">
    <citation type="journal article" date="2023" name="Mol. Phylogenet. Evol.">
        <title>Genome-scale phylogeny and comparative genomics of the fungal order Sordariales.</title>
        <authorList>
            <person name="Hensen N."/>
            <person name="Bonometti L."/>
            <person name="Westerberg I."/>
            <person name="Brannstrom I.O."/>
            <person name="Guillou S."/>
            <person name="Cros-Aarteil S."/>
            <person name="Calhoun S."/>
            <person name="Haridas S."/>
            <person name="Kuo A."/>
            <person name="Mondo S."/>
            <person name="Pangilinan J."/>
            <person name="Riley R."/>
            <person name="LaButti K."/>
            <person name="Andreopoulos B."/>
            <person name="Lipzen A."/>
            <person name="Chen C."/>
            <person name="Yan M."/>
            <person name="Daum C."/>
            <person name="Ng V."/>
            <person name="Clum A."/>
            <person name="Steindorff A."/>
            <person name="Ohm R.A."/>
            <person name="Martin F."/>
            <person name="Silar P."/>
            <person name="Natvig D.O."/>
            <person name="Lalanne C."/>
            <person name="Gautier V."/>
            <person name="Ament-Velasquez S.L."/>
            <person name="Kruys A."/>
            <person name="Hutchinson M.I."/>
            <person name="Powell A.J."/>
            <person name="Barry K."/>
            <person name="Miller A.N."/>
            <person name="Grigoriev I.V."/>
            <person name="Debuchy R."/>
            <person name="Gladieux P."/>
            <person name="Hiltunen Thoren M."/>
            <person name="Johannesson H."/>
        </authorList>
    </citation>
    <scope>NUCLEOTIDE SEQUENCE</scope>
    <source>
        <strain evidence="5">CBS 141.50</strain>
    </source>
</reference>
<keyword evidence="6" id="KW-1185">Reference proteome</keyword>
<feature type="region of interest" description="Disordered" evidence="2">
    <location>
        <begin position="983"/>
        <end position="1007"/>
    </location>
</feature>
<dbReference type="Proteomes" id="UP001302676">
    <property type="component" value="Unassembled WGS sequence"/>
</dbReference>
<dbReference type="GO" id="GO:0003968">
    <property type="term" value="F:RNA-directed RNA polymerase activity"/>
    <property type="evidence" value="ECO:0007669"/>
    <property type="project" value="UniProtKB-KW"/>
</dbReference>
<dbReference type="EC" id="2.7.7.48" evidence="1"/>
<dbReference type="GO" id="GO:0030422">
    <property type="term" value="P:siRNA processing"/>
    <property type="evidence" value="ECO:0007669"/>
    <property type="project" value="TreeGrafter"/>
</dbReference>
<dbReference type="InterPro" id="IPR057503">
    <property type="entry name" value="PH_RdRP"/>
</dbReference>
<keyword evidence="1" id="KW-0696">RNA-directed RNA polymerase</keyword>
<dbReference type="PANTHER" id="PTHR23079:SF17">
    <property type="entry name" value="RNA-DEPENDENT RNA POLYMERASE"/>
    <property type="match status" value="1"/>
</dbReference>
<reference evidence="5" key="2">
    <citation type="submission" date="2023-05" db="EMBL/GenBank/DDBJ databases">
        <authorList>
            <consortium name="Lawrence Berkeley National Laboratory"/>
            <person name="Steindorff A."/>
            <person name="Hensen N."/>
            <person name="Bonometti L."/>
            <person name="Westerberg I."/>
            <person name="Brannstrom I.O."/>
            <person name="Guillou S."/>
            <person name="Cros-Aarteil S."/>
            <person name="Calhoun S."/>
            <person name="Haridas S."/>
            <person name="Kuo A."/>
            <person name="Mondo S."/>
            <person name="Pangilinan J."/>
            <person name="Riley R."/>
            <person name="Labutti K."/>
            <person name="Andreopoulos B."/>
            <person name="Lipzen A."/>
            <person name="Chen C."/>
            <person name="Yanf M."/>
            <person name="Daum C."/>
            <person name="Ng V."/>
            <person name="Clum A."/>
            <person name="Ohm R."/>
            <person name="Martin F."/>
            <person name="Silar P."/>
            <person name="Natvig D."/>
            <person name="Lalanne C."/>
            <person name="Gautier V."/>
            <person name="Ament-Velasquez S.L."/>
            <person name="Kruys A."/>
            <person name="Hutchinson M.I."/>
            <person name="Powell A.J."/>
            <person name="Barry K."/>
            <person name="Miller A.N."/>
            <person name="Grigoriev I.V."/>
            <person name="Debuchy R."/>
            <person name="Gladieux P."/>
            <person name="Thoren M.H."/>
            <person name="Johannesson H."/>
        </authorList>
    </citation>
    <scope>NUCLEOTIDE SEQUENCE</scope>
    <source>
        <strain evidence="5">CBS 141.50</strain>
    </source>
</reference>
<comment type="catalytic activity">
    <reaction evidence="1">
        <text>RNA(n) + a ribonucleoside 5'-triphosphate = RNA(n+1) + diphosphate</text>
        <dbReference type="Rhea" id="RHEA:21248"/>
        <dbReference type="Rhea" id="RHEA-COMP:14527"/>
        <dbReference type="Rhea" id="RHEA-COMP:17342"/>
        <dbReference type="ChEBI" id="CHEBI:33019"/>
        <dbReference type="ChEBI" id="CHEBI:61557"/>
        <dbReference type="ChEBI" id="CHEBI:140395"/>
        <dbReference type="EC" id="2.7.7.48"/>
    </reaction>
</comment>
<evidence type="ECO:0000259" key="4">
    <source>
        <dbReference type="Pfam" id="PF25358"/>
    </source>
</evidence>
<evidence type="ECO:0000256" key="1">
    <source>
        <dbReference type="RuleBase" id="RU363098"/>
    </source>
</evidence>
<dbReference type="RefSeq" id="XP_062632450.1">
    <property type="nucleotide sequence ID" value="XM_062785143.1"/>
</dbReference>
<evidence type="ECO:0000313" key="5">
    <source>
        <dbReference type="EMBL" id="KAK4139079.1"/>
    </source>
</evidence>
<dbReference type="AlphaFoldDB" id="A0AAN6UU64"/>
<dbReference type="GO" id="GO:0003723">
    <property type="term" value="F:RNA binding"/>
    <property type="evidence" value="ECO:0007669"/>
    <property type="project" value="UniProtKB-KW"/>
</dbReference>
<keyword evidence="1" id="KW-0808">Transferase</keyword>
<evidence type="ECO:0000313" key="6">
    <source>
        <dbReference type="Proteomes" id="UP001302676"/>
    </source>
</evidence>
<gene>
    <name evidence="5" type="ORF">C8A04DRAFT_41005</name>
</gene>
<evidence type="ECO:0000256" key="2">
    <source>
        <dbReference type="SAM" id="MobiDB-lite"/>
    </source>
</evidence>
<name>A0AAN6UU64_9PEZI</name>
<accession>A0AAN6UU64</accession>
<dbReference type="GO" id="GO:0031380">
    <property type="term" value="C:nuclear RNA-directed RNA polymerase complex"/>
    <property type="evidence" value="ECO:0007669"/>
    <property type="project" value="TreeGrafter"/>
</dbReference>
<sequence length="1238" mass="140113">MEVRLANLPRQWTDSILRNQLQPYLDELAIKDFAVEKQRNRPMGHITFLHHSHGVKFLQHHGEKPINELSFQQTQQQKQQQQRKKQGGRKYPPAKAQLKLVGQSIYCRLSDRKPDEFALKSIQHEIEARANSVREPVETPNKAFEASRLSLSCGYYSFRDTKLVFTPEWLSYVGWTVKFTNRSLTLSTNGAETQARIPFQSIVELVWWHDGKATVTLSSPPIFLVWDKDQQNHRRKESLSEPHRQISPYCLVYQFQVPVSVTRQGLNDFQKEMGRLGDKGFFPVTRFEIGHQSRPDIPIDQGARSLRDQLNQYSQVKALPFDLLFLLQALMTNGYLHPMTILALAGTLVRYFAEHRDKGDGGQPPISTDTFRKLFDWIDYPTPFGDPSMYEVDGIMEYLKQSEVKLRQSSALRAQLLGATPNRARIFRAVVTPTRVTLHGPELEPMNRVLRKFPDHSFFVRAQFCDENGQDLFLNARVSLDEIYERFKSILITGVPVAGRVYKLLGFSHSSLRAHSAWLSAPFFFQGQVQLPQRIISGLGDFSKITSPARRAARIGQAFSETPWAVDLIECGSTTVYIPDVERNNYVFSDGVGTMSLGAAAAAYDIIPESKGFPTCFQIRWAGAKGMLSVDPSLPGVQICIRPSMVKFESNETRQLEICDTAKPMPMVLNQQIIKILEDMGAPSDWFLQLQSEELRRLRGIAATVYNTSSFLRSQKIGESIQLYKFLRQTEDMGIDYRRDNFLRGAVEVVLLRELRLLKAKARIPVRNGMTLFGIMDETGFLKEGEVYVTFDTEDGRHQAPPGPGKLLVARSPALHPGDIQLAVNRLPPKHHPLAQQRNCIIFSQKGARDLPGQLSGGDLDGDVFHILWDREVVGAVKTFPPAEYPRVGPEVKEPEPGDIEAFFVDFMRTDHLGVIANRHKILADQRKDGTLDADCIKLAGLHSSAVDFSKTGRPVKMSDLPKNPAWRPDFLASSPSITIHDKSEIELDDHMAPRDDDNDDDEGPRHKFYRSEKLLGQLYRNVDERKIWAEDVKMAGWDKGPSFWSRLLEALDQRTARLGRVVRWKHRLEVARQLLHIYEDVIYGAMIDFADQPHQPLRELEVFVGFILNGSGIQSNRQRDRSVKLRDEFERISALVTREMRHPAPIAGSVVGELDGLEMCIACLFVGCDKKEVDSQKFRNSPKNIESFKIVAAAALMRELTAAESRSQIGRGYGLGGGGYVGVGGVKLAVHSKSFKK</sequence>
<dbReference type="InterPro" id="IPR057596">
    <property type="entry name" value="RDRP_core"/>
</dbReference>
<evidence type="ECO:0000259" key="3">
    <source>
        <dbReference type="Pfam" id="PF05183"/>
    </source>
</evidence>
<protein>
    <recommendedName>
        <fullName evidence="1">RNA-dependent RNA polymerase</fullName>
        <ecNumber evidence="1">2.7.7.48</ecNumber>
    </recommendedName>
</protein>
<proteinExistence type="inferred from homology"/>
<feature type="domain" description="RDRP core" evidence="3">
    <location>
        <begin position="431"/>
        <end position="1023"/>
    </location>
</feature>
<dbReference type="PANTHER" id="PTHR23079">
    <property type="entry name" value="RNA-DEPENDENT RNA POLYMERASE"/>
    <property type="match status" value="1"/>
</dbReference>
<dbReference type="Pfam" id="PF05183">
    <property type="entry name" value="RdRP"/>
    <property type="match status" value="1"/>
</dbReference>
<feature type="compositionally biased region" description="Basic and acidic residues" evidence="2">
    <location>
        <begin position="983"/>
        <end position="996"/>
    </location>
</feature>